<keyword evidence="3" id="KW-1185">Reference proteome</keyword>
<accession>A0A5B0DZM0</accession>
<dbReference type="AlphaFoldDB" id="A0A5B0DZM0"/>
<feature type="region of interest" description="Disordered" evidence="1">
    <location>
        <begin position="23"/>
        <end position="42"/>
    </location>
</feature>
<protein>
    <submittedName>
        <fullName evidence="2">SapC family protein</fullName>
    </submittedName>
</protein>
<gene>
    <name evidence="2" type="ORF">FPY71_01800</name>
</gene>
<proteinExistence type="predicted"/>
<dbReference type="Pfam" id="PF07277">
    <property type="entry name" value="SapC"/>
    <property type="match status" value="1"/>
</dbReference>
<dbReference type="Proteomes" id="UP000324738">
    <property type="component" value="Unassembled WGS sequence"/>
</dbReference>
<evidence type="ECO:0000313" key="2">
    <source>
        <dbReference type="EMBL" id="KAA0971886.1"/>
    </source>
</evidence>
<name>A0A5B0DZM0_9HYPH</name>
<evidence type="ECO:0000256" key="1">
    <source>
        <dbReference type="SAM" id="MobiDB-lite"/>
    </source>
</evidence>
<evidence type="ECO:0000313" key="3">
    <source>
        <dbReference type="Proteomes" id="UP000324738"/>
    </source>
</evidence>
<dbReference type="InterPro" id="IPR010836">
    <property type="entry name" value="SapC"/>
</dbReference>
<feature type="compositionally biased region" description="Low complexity" evidence="1">
    <location>
        <begin position="24"/>
        <end position="37"/>
    </location>
</feature>
<reference evidence="2 3" key="1">
    <citation type="submission" date="2019-08" db="EMBL/GenBank/DDBJ databases">
        <title>Aureimonas fodiniaquatilis sp. nov., isolated from a coal mine wastewater.</title>
        <authorList>
            <person name="Kim W."/>
        </authorList>
    </citation>
    <scope>NUCLEOTIDE SEQUENCE [LARGE SCALE GENOMIC DNA]</scope>
    <source>
        <strain evidence="2 3">CAU 1482</strain>
    </source>
</reference>
<dbReference type="OrthoDB" id="9806524at2"/>
<organism evidence="2 3">
    <name type="scientific">Aureimonas fodinaquatilis</name>
    <dbReference type="NCBI Taxonomy" id="2565783"/>
    <lineage>
        <taxon>Bacteria</taxon>
        <taxon>Pseudomonadati</taxon>
        <taxon>Pseudomonadota</taxon>
        <taxon>Alphaproteobacteria</taxon>
        <taxon>Hyphomicrobiales</taxon>
        <taxon>Aurantimonadaceae</taxon>
        <taxon>Aureimonas</taxon>
    </lineage>
</organism>
<dbReference type="EMBL" id="VTWH01000001">
    <property type="protein sequence ID" value="KAA0971886.1"/>
    <property type="molecule type" value="Genomic_DNA"/>
</dbReference>
<comment type="caution">
    <text evidence="2">The sequence shown here is derived from an EMBL/GenBank/DDBJ whole genome shotgun (WGS) entry which is preliminary data.</text>
</comment>
<sequence length="288" mass="31822">MGGHCPLCRLQLSAISARFKTLTKKTTTQPQTQDQTQPANENPLFYRSPLLLRFEEHAKFGLRRTPNYSFASTANVIPLTGSEFGIAGRQYPIVFSNDPSAMTLAVMGLTRHKNQFVDDAGNWQAGAYVPAYVRRYPFISINTEVGGNEMLGIDAASDRISLDVDVESEDVDAIFNADGEPTEAARSAISLCDMFSFHHKRTRDFTAAMLEHNLLVERSAEIKNQDGTQGVVNGFRVIDEEAFRALPDAVLVDFHAKGWTDMIVLHIASQLSWQTLLDAQAPAVQEAA</sequence>